<proteinExistence type="predicted"/>
<sequence>MRGCHMKAKTVKRTLALLSITCMTALVFTACSSSNNNGGNTTDNANKPATSNNGGNAAANGEENKAATTPDLSPITFSISTSDNKLNWDNPVSQKLTEKTGATLKYDLIVGDEKQKWDIWLAGGDYPDIMPLDPEHVKKYKDAGAIIPLNDLIDQYGPHIKEKYGDYYNLLKSDDGSIDSISSVLLNKEASPDAVPNFVVQYDVLKEAGYPTIKTLDQLYDVIAAYVKNHPKIDGKETIGYTAAMADWIMDAEFNNPITFAAGQIDHGNFRIGGDGKVTYNPLTDDAKTYDQFLNKLYANGLLDKETFSLNMDGMRAKMAQGRVLAAFAPGWIMGDTEKSLRAASKPERAYAHIPIYFNENVVDHNNTITPIGTGTGQWVITKNAKNPERIMQFIDYLFSDEGQVLTHWGVEDKDYSVVDGKRVENPDKIKNMASDPDYMYKTGLKSVSSGPAGEWFSLGNGTKLADGDYATPTTKDSVIRDYDDMTKEVLAKYGKTVWADFLPPVEKVPGYLWQLTPPDSTKVQQQKISADWRKGIPKLIMSKNADEFEQNWNAMKDNISKDGLADYEAAFTTLWGDFVSKYEAQLGGN</sequence>
<dbReference type="InterPro" id="IPR006059">
    <property type="entry name" value="SBP"/>
</dbReference>
<feature type="signal peptide" evidence="2">
    <location>
        <begin position="1"/>
        <end position="33"/>
    </location>
</feature>
<feature type="region of interest" description="Disordered" evidence="1">
    <location>
        <begin position="39"/>
        <end position="74"/>
    </location>
</feature>
<dbReference type="PROSITE" id="PS51257">
    <property type="entry name" value="PROKAR_LIPOPROTEIN"/>
    <property type="match status" value="1"/>
</dbReference>
<dbReference type="PANTHER" id="PTHR43649">
    <property type="entry name" value="ARABINOSE-BINDING PROTEIN-RELATED"/>
    <property type="match status" value="1"/>
</dbReference>
<protein>
    <submittedName>
        <fullName evidence="3">Extracellular solute-binding protein</fullName>
    </submittedName>
</protein>
<organism evidence="3 4">
    <name type="scientific">Paenibacillus albus</name>
    <dbReference type="NCBI Taxonomy" id="2495582"/>
    <lineage>
        <taxon>Bacteria</taxon>
        <taxon>Bacillati</taxon>
        <taxon>Bacillota</taxon>
        <taxon>Bacilli</taxon>
        <taxon>Bacillales</taxon>
        <taxon>Paenibacillaceae</taxon>
        <taxon>Paenibacillus</taxon>
    </lineage>
</organism>
<dbReference type="OrthoDB" id="54751at2"/>
<reference evidence="4" key="1">
    <citation type="submission" date="2018-12" db="EMBL/GenBank/DDBJ databases">
        <title>Genome sequence of Peanibacillus sp.</title>
        <authorList>
            <person name="Subramani G."/>
            <person name="Srinivasan S."/>
            <person name="Kim M.K."/>
        </authorList>
    </citation>
    <scope>NUCLEOTIDE SEQUENCE [LARGE SCALE GENOMIC DNA]</scope>
    <source>
        <strain evidence="4">18JY67-1</strain>
    </source>
</reference>
<evidence type="ECO:0000256" key="1">
    <source>
        <dbReference type="SAM" id="MobiDB-lite"/>
    </source>
</evidence>
<dbReference type="PANTHER" id="PTHR43649:SF12">
    <property type="entry name" value="DIACETYLCHITOBIOSE BINDING PROTEIN DASA"/>
    <property type="match status" value="1"/>
</dbReference>
<feature type="chain" id="PRO_5039630716" evidence="2">
    <location>
        <begin position="34"/>
        <end position="590"/>
    </location>
</feature>
<accession>A0A3Q8X3T5</accession>
<keyword evidence="4" id="KW-1185">Reference proteome</keyword>
<dbReference type="SUPFAM" id="SSF53850">
    <property type="entry name" value="Periplasmic binding protein-like II"/>
    <property type="match status" value="1"/>
</dbReference>
<evidence type="ECO:0000256" key="2">
    <source>
        <dbReference type="SAM" id="SignalP"/>
    </source>
</evidence>
<dbReference type="AlphaFoldDB" id="A0A3Q8X3T5"/>
<keyword evidence="2" id="KW-0732">Signal</keyword>
<dbReference type="Proteomes" id="UP000272528">
    <property type="component" value="Chromosome"/>
</dbReference>
<dbReference type="EMBL" id="CP034437">
    <property type="protein sequence ID" value="AZN39820.1"/>
    <property type="molecule type" value="Genomic_DNA"/>
</dbReference>
<dbReference type="Pfam" id="PF01547">
    <property type="entry name" value="SBP_bac_1"/>
    <property type="match status" value="1"/>
</dbReference>
<gene>
    <name evidence="3" type="ORF">EJC50_09300</name>
</gene>
<dbReference type="KEGG" id="palb:EJC50_09300"/>
<name>A0A3Q8X3T5_9BACL</name>
<evidence type="ECO:0000313" key="4">
    <source>
        <dbReference type="Proteomes" id="UP000272528"/>
    </source>
</evidence>
<evidence type="ECO:0000313" key="3">
    <source>
        <dbReference type="EMBL" id="AZN39820.1"/>
    </source>
</evidence>
<dbReference type="Gene3D" id="3.40.190.10">
    <property type="entry name" value="Periplasmic binding protein-like II"/>
    <property type="match status" value="2"/>
</dbReference>
<dbReference type="InterPro" id="IPR050490">
    <property type="entry name" value="Bact_solute-bd_prot1"/>
</dbReference>
<feature type="compositionally biased region" description="Low complexity" evidence="1">
    <location>
        <begin position="39"/>
        <end position="61"/>
    </location>
</feature>